<organism evidence="2 3">
    <name type="scientific">Dioscorea cayennensis subsp. rotundata</name>
    <name type="common">White Guinea yam</name>
    <name type="synonym">Dioscorea rotundata</name>
    <dbReference type="NCBI Taxonomy" id="55577"/>
    <lineage>
        <taxon>Eukaryota</taxon>
        <taxon>Viridiplantae</taxon>
        <taxon>Streptophyta</taxon>
        <taxon>Embryophyta</taxon>
        <taxon>Tracheophyta</taxon>
        <taxon>Spermatophyta</taxon>
        <taxon>Magnoliopsida</taxon>
        <taxon>Liliopsida</taxon>
        <taxon>Dioscoreales</taxon>
        <taxon>Dioscoreaceae</taxon>
        <taxon>Dioscorea</taxon>
    </lineage>
</organism>
<evidence type="ECO:0000256" key="1">
    <source>
        <dbReference type="SAM" id="MobiDB-lite"/>
    </source>
</evidence>
<sequence length="281" mass="31364">MEHSFHNVGRQVRLVGFHDGTIEPSIDEPHRWQDFAVRSWIYGSVSEEIEIIVEPNQTKRETWTTIEELFRYNKESRTVFLKAEFRSIVQGDMTIADYCRKIKKISDALCDVGQPVFDKTLVLNTLRGLNKRFSSTAQLIPLLYPFPSFLCTRSILAMMEIKAAHETVVVAGTALLSFTAGALSNSQSGISGRSDKRGKSSGGRKKWNKSSNKSRDNSHVNAGGNGDVNARPGAPRGGPAFLGLGPLRPRPTQQEVYLCCLHRLPLNLHRQLRTLSALSQQ</sequence>
<dbReference type="PANTHER" id="PTHR47481">
    <property type="match status" value="1"/>
</dbReference>
<evidence type="ECO:0000313" key="2">
    <source>
        <dbReference type="Proteomes" id="UP001515500"/>
    </source>
</evidence>
<name>A0AB40BH55_DIOCR</name>
<evidence type="ECO:0000313" key="3">
    <source>
        <dbReference type="RefSeq" id="XP_039125954.1"/>
    </source>
</evidence>
<dbReference type="RefSeq" id="XP_039125954.1">
    <property type="nucleotide sequence ID" value="XM_039270020.1"/>
</dbReference>
<dbReference type="Proteomes" id="UP001515500">
    <property type="component" value="Chromosome 5"/>
</dbReference>
<dbReference type="GeneID" id="120261989"/>
<dbReference type="PANTHER" id="PTHR47481:SF31">
    <property type="entry name" value="OS01G0873500 PROTEIN"/>
    <property type="match status" value="1"/>
</dbReference>
<dbReference type="Pfam" id="PF14223">
    <property type="entry name" value="Retrotran_gag_2"/>
    <property type="match status" value="1"/>
</dbReference>
<accession>A0AB40BH55</accession>
<dbReference type="AlphaFoldDB" id="A0AB40BH55"/>
<feature type="region of interest" description="Disordered" evidence="1">
    <location>
        <begin position="184"/>
        <end position="246"/>
    </location>
</feature>
<keyword evidence="2" id="KW-1185">Reference proteome</keyword>
<gene>
    <name evidence="3" type="primary">LOC120261989</name>
</gene>
<proteinExistence type="predicted"/>
<reference evidence="3" key="1">
    <citation type="submission" date="2025-08" db="UniProtKB">
        <authorList>
            <consortium name="RefSeq"/>
        </authorList>
    </citation>
    <scope>IDENTIFICATION</scope>
</reference>
<protein>
    <submittedName>
        <fullName evidence="3">Uncharacterized protein LOC120261989</fullName>
    </submittedName>
</protein>